<accession>A0A7W7N3S4</accession>
<protein>
    <submittedName>
        <fullName evidence="1">Uncharacterized protein</fullName>
    </submittedName>
</protein>
<evidence type="ECO:0000313" key="1">
    <source>
        <dbReference type="EMBL" id="MBB4797674.1"/>
    </source>
</evidence>
<evidence type="ECO:0000313" key="2">
    <source>
        <dbReference type="Proteomes" id="UP000539957"/>
    </source>
</evidence>
<comment type="caution">
    <text evidence="1">The sequence shown here is derived from an EMBL/GenBank/DDBJ whole genome shotgun (WGS) entry which is preliminary data.</text>
</comment>
<dbReference type="AlphaFoldDB" id="A0A7W7N3S4"/>
<name>A0A7W7N3S4_9CAUL</name>
<dbReference type="Proteomes" id="UP000539957">
    <property type="component" value="Unassembled WGS sequence"/>
</dbReference>
<sequence length="78" mass="8783">MPKKTLLRSRAGVQLERLPRSTKNGKDFPRFRVSDARRGVLLLIQDEGEAHRAFARTLAARLQARPVVPKTAPMMVGF</sequence>
<dbReference type="RefSeq" id="WP_184268443.1">
    <property type="nucleotide sequence ID" value="NZ_JACHKY010000002.1"/>
</dbReference>
<gene>
    <name evidence="1" type="ORF">HNP32_001398</name>
</gene>
<dbReference type="EMBL" id="JACHKY010000002">
    <property type="protein sequence ID" value="MBB4797674.1"/>
    <property type="molecule type" value="Genomic_DNA"/>
</dbReference>
<proteinExistence type="predicted"/>
<keyword evidence="2" id="KW-1185">Reference proteome</keyword>
<reference evidence="1 2" key="1">
    <citation type="submission" date="2020-08" db="EMBL/GenBank/DDBJ databases">
        <title>Functional genomics of gut bacteria from endangered species of beetles.</title>
        <authorList>
            <person name="Carlos-Shanley C."/>
        </authorList>
    </citation>
    <scope>NUCLEOTIDE SEQUENCE [LARGE SCALE GENOMIC DNA]</scope>
    <source>
        <strain evidence="1 2">S00123</strain>
    </source>
</reference>
<organism evidence="1 2">
    <name type="scientific">Brevundimonas bullata</name>
    <dbReference type="NCBI Taxonomy" id="13160"/>
    <lineage>
        <taxon>Bacteria</taxon>
        <taxon>Pseudomonadati</taxon>
        <taxon>Pseudomonadota</taxon>
        <taxon>Alphaproteobacteria</taxon>
        <taxon>Caulobacterales</taxon>
        <taxon>Caulobacteraceae</taxon>
        <taxon>Brevundimonas</taxon>
    </lineage>
</organism>